<dbReference type="AlphaFoldDB" id="A0A1E3AEX0"/>
<dbReference type="Pfam" id="PF01636">
    <property type="entry name" value="APH"/>
    <property type="match status" value="1"/>
</dbReference>
<dbReference type="Proteomes" id="UP000094067">
    <property type="component" value="Unassembled WGS sequence"/>
</dbReference>
<feature type="domain" description="Aminoglycoside phosphotransferase" evidence="1">
    <location>
        <begin position="24"/>
        <end position="239"/>
    </location>
</feature>
<evidence type="ECO:0000313" key="3">
    <source>
        <dbReference type="Proteomes" id="UP000094067"/>
    </source>
</evidence>
<name>A0A1E3AEX0_9FIRM</name>
<dbReference type="SUPFAM" id="SSF56112">
    <property type="entry name" value="Protein kinase-like (PK-like)"/>
    <property type="match status" value="1"/>
</dbReference>
<keyword evidence="2" id="KW-0723">Serine/threonine-protein kinase</keyword>
<dbReference type="Gene3D" id="3.90.1200.10">
    <property type="match status" value="1"/>
</dbReference>
<reference evidence="2 3" key="1">
    <citation type="submission" date="2016-07" db="EMBL/GenBank/DDBJ databases">
        <title>Characterization of isolates of Eisenbergiella tayi derived from blood cultures, using whole genome sequencing.</title>
        <authorList>
            <person name="Burdz T."/>
            <person name="Wiebe D."/>
            <person name="Huynh C."/>
            <person name="Bernard K."/>
        </authorList>
    </citation>
    <scope>NUCLEOTIDE SEQUENCE [LARGE SCALE GENOMIC DNA]</scope>
    <source>
        <strain evidence="2 3">NML 110608</strain>
    </source>
</reference>
<keyword evidence="2" id="KW-0808">Transferase</keyword>
<evidence type="ECO:0000313" key="2">
    <source>
        <dbReference type="EMBL" id="ODM07260.1"/>
    </source>
</evidence>
<dbReference type="InterPro" id="IPR002575">
    <property type="entry name" value="Aminoglycoside_PTrfase"/>
</dbReference>
<accession>A0A1E3AEX0</accession>
<evidence type="ECO:0000259" key="1">
    <source>
        <dbReference type="Pfam" id="PF01636"/>
    </source>
</evidence>
<gene>
    <name evidence="2" type="ORF">BEI61_03150</name>
</gene>
<protein>
    <submittedName>
        <fullName evidence="2">Serine/threonine protein kinase</fullName>
    </submittedName>
</protein>
<keyword evidence="2" id="KW-0418">Kinase</keyword>
<dbReference type="EMBL" id="MCGH01000002">
    <property type="protein sequence ID" value="ODM07260.1"/>
    <property type="molecule type" value="Genomic_DNA"/>
</dbReference>
<dbReference type="GO" id="GO:0004674">
    <property type="term" value="F:protein serine/threonine kinase activity"/>
    <property type="evidence" value="ECO:0007669"/>
    <property type="project" value="UniProtKB-KW"/>
</dbReference>
<sequence>MDKNNFFHGIAEELSLGALTAPAERVTGGYLHEMYKLETASGKYAVKLLNPVIMKRPDVFENYRRAELLEKELCENKIPVVPAMEINGCKMQCKDSQYFYVFHWIEGKALAWDEIKAEHCREAGALLARIHKIRQVKEPSDIKEICADWDFYVTAADTECREIAGKLEKNRDLLYYCQEQYNSALRLLPPVSCICDGDMDCKNVLWTDGKPVIIDLECLDYGNPLSEMFQLGLSWSGGTVCSMNYESLNAFISAYKKEYGDLNPNWNAIYGIGFSWLDWLEYNVKRALRIECGSEEERELGIGQVHETLQRIIYYHTIKDELLKQLSN</sequence>
<dbReference type="RefSeq" id="WP_069152945.1">
    <property type="nucleotide sequence ID" value="NZ_MCGH01000002.1"/>
</dbReference>
<dbReference type="InterPro" id="IPR011009">
    <property type="entry name" value="Kinase-like_dom_sf"/>
</dbReference>
<comment type="caution">
    <text evidence="2">The sequence shown here is derived from an EMBL/GenBank/DDBJ whole genome shotgun (WGS) entry which is preliminary data.</text>
</comment>
<proteinExistence type="predicted"/>
<organism evidence="2 3">
    <name type="scientific">Eisenbergiella tayi</name>
    <dbReference type="NCBI Taxonomy" id="1432052"/>
    <lineage>
        <taxon>Bacteria</taxon>
        <taxon>Bacillati</taxon>
        <taxon>Bacillota</taxon>
        <taxon>Clostridia</taxon>
        <taxon>Lachnospirales</taxon>
        <taxon>Lachnospiraceae</taxon>
        <taxon>Eisenbergiella</taxon>
    </lineage>
</organism>